<keyword evidence="3" id="KW-1185">Reference proteome</keyword>
<protein>
    <submittedName>
        <fullName evidence="2">Uncharacterized protein</fullName>
    </submittedName>
</protein>
<evidence type="ECO:0000313" key="2">
    <source>
        <dbReference type="EMBL" id="GAW91741.1"/>
    </source>
</evidence>
<proteinExistence type="predicted"/>
<keyword evidence="1" id="KW-0732">Signal</keyword>
<sequence length="52" mass="5839">MYRSFLLWLSLTFSTTGVAMQDYPVKPETPQLVEGSNVEGSIIEEKTIFNGI</sequence>
<name>A0A1Z5HR01_9FIRM</name>
<evidence type="ECO:0000313" key="3">
    <source>
        <dbReference type="Proteomes" id="UP000197032"/>
    </source>
</evidence>
<comment type="caution">
    <text evidence="2">The sequence shown here is derived from an EMBL/GenBank/DDBJ whole genome shotgun (WGS) entry which is preliminary data.</text>
</comment>
<organism evidence="2 3">
    <name type="scientific">Calderihabitans maritimus</name>
    <dbReference type="NCBI Taxonomy" id="1246530"/>
    <lineage>
        <taxon>Bacteria</taxon>
        <taxon>Bacillati</taxon>
        <taxon>Bacillota</taxon>
        <taxon>Clostridia</taxon>
        <taxon>Neomoorellales</taxon>
        <taxon>Calderihabitantaceae</taxon>
        <taxon>Calderihabitans</taxon>
    </lineage>
</organism>
<dbReference type="Proteomes" id="UP000197032">
    <property type="component" value="Unassembled WGS sequence"/>
</dbReference>
<evidence type="ECO:0000256" key="1">
    <source>
        <dbReference type="SAM" id="SignalP"/>
    </source>
</evidence>
<feature type="signal peptide" evidence="1">
    <location>
        <begin position="1"/>
        <end position="19"/>
    </location>
</feature>
<feature type="chain" id="PRO_5038924516" evidence="1">
    <location>
        <begin position="20"/>
        <end position="52"/>
    </location>
</feature>
<dbReference type="EMBL" id="BDGJ01000032">
    <property type="protein sequence ID" value="GAW91741.1"/>
    <property type="molecule type" value="Genomic_DNA"/>
</dbReference>
<gene>
    <name evidence="2" type="ORF">KKC1_09020</name>
</gene>
<dbReference type="AlphaFoldDB" id="A0A1Z5HR01"/>
<accession>A0A1Z5HR01</accession>
<reference evidence="3" key="1">
    <citation type="journal article" date="2017" name="Appl. Environ. Microbiol.">
        <title>Genomic Analysis of Calderihabitans maritimus KKC1, a Thermophilic, Hydrogenogenic, Carboxydotrophic Bacterium Isolated from Marine Sediment.</title>
        <authorList>
            <person name="Omae K."/>
            <person name="Yoneda Y."/>
            <person name="Fukuyama Y."/>
            <person name="Yoshida T."/>
            <person name="Sako Y."/>
        </authorList>
    </citation>
    <scope>NUCLEOTIDE SEQUENCE [LARGE SCALE GENOMIC DNA]</scope>
    <source>
        <strain evidence="3">KKC1</strain>
    </source>
</reference>